<dbReference type="Proteomes" id="UP000290572">
    <property type="component" value="Unassembled WGS sequence"/>
</dbReference>
<name>A0A498MB34_LABRO</name>
<evidence type="ECO:0000313" key="2">
    <source>
        <dbReference type="EMBL" id="RXN16622.1"/>
    </source>
</evidence>
<comment type="caution">
    <text evidence="2">The sequence shown here is derived from an EMBL/GenBank/DDBJ whole genome shotgun (WGS) entry which is preliminary data.</text>
</comment>
<sequence>MKVDDKGNLSHSKQSLYFRKNGGRRQRPADEEDGDYDDHDAPAGYRESTVSLAREGVVTGGRSDGAGDGDSGSINLYYSLVFCHTPLKHRKQDECSQDFIQGNTLEIHRKNGGRRQRPADEEDGDYDNHDVLAGYRESGPDEEHNITAAQVCLTPHCQRKDAAGTDCPSDAANRSYISVESGVAALMRGKRRQRHLQMPAEGTRERMPVC</sequence>
<dbReference type="AlphaFoldDB" id="A0A498MB34"/>
<organism evidence="2 3">
    <name type="scientific">Labeo rohita</name>
    <name type="common">Indian major carp</name>
    <name type="synonym">Cyprinus rohita</name>
    <dbReference type="NCBI Taxonomy" id="84645"/>
    <lineage>
        <taxon>Eukaryota</taxon>
        <taxon>Metazoa</taxon>
        <taxon>Chordata</taxon>
        <taxon>Craniata</taxon>
        <taxon>Vertebrata</taxon>
        <taxon>Euteleostomi</taxon>
        <taxon>Actinopterygii</taxon>
        <taxon>Neopterygii</taxon>
        <taxon>Teleostei</taxon>
        <taxon>Ostariophysi</taxon>
        <taxon>Cypriniformes</taxon>
        <taxon>Cyprinidae</taxon>
        <taxon>Labeoninae</taxon>
        <taxon>Labeonini</taxon>
        <taxon>Labeo</taxon>
    </lineage>
</organism>
<evidence type="ECO:0000313" key="3">
    <source>
        <dbReference type="Proteomes" id="UP000290572"/>
    </source>
</evidence>
<accession>A0A498MB34</accession>
<dbReference type="EMBL" id="QBIY01012778">
    <property type="protein sequence ID" value="RXN16622.1"/>
    <property type="molecule type" value="Genomic_DNA"/>
</dbReference>
<feature type="region of interest" description="Disordered" evidence="1">
    <location>
        <begin position="1"/>
        <end position="51"/>
    </location>
</feature>
<proteinExistence type="predicted"/>
<keyword evidence="3" id="KW-1185">Reference proteome</keyword>
<reference evidence="2 3" key="1">
    <citation type="submission" date="2018-03" db="EMBL/GenBank/DDBJ databases">
        <title>Draft genome sequence of Rohu Carp (Labeo rohita).</title>
        <authorList>
            <person name="Das P."/>
            <person name="Kushwaha B."/>
            <person name="Joshi C.G."/>
            <person name="Kumar D."/>
            <person name="Nagpure N.S."/>
            <person name="Sahoo L."/>
            <person name="Das S.P."/>
            <person name="Bit A."/>
            <person name="Patnaik S."/>
            <person name="Meher P.K."/>
            <person name="Jayasankar P."/>
            <person name="Koringa P.G."/>
            <person name="Patel N.V."/>
            <person name="Hinsu A.T."/>
            <person name="Kumar R."/>
            <person name="Pandey M."/>
            <person name="Agarwal S."/>
            <person name="Srivastava S."/>
            <person name="Singh M."/>
            <person name="Iquebal M.A."/>
            <person name="Jaiswal S."/>
            <person name="Angadi U.B."/>
            <person name="Kumar N."/>
            <person name="Raza M."/>
            <person name="Shah T.M."/>
            <person name="Rai A."/>
            <person name="Jena J.K."/>
        </authorList>
    </citation>
    <scope>NUCLEOTIDE SEQUENCE [LARGE SCALE GENOMIC DNA]</scope>
    <source>
        <strain evidence="2">DASCIFA01</strain>
        <tissue evidence="2">Testis</tissue>
    </source>
</reference>
<gene>
    <name evidence="2" type="ORF">ROHU_027463</name>
</gene>
<evidence type="ECO:0000256" key="1">
    <source>
        <dbReference type="SAM" id="MobiDB-lite"/>
    </source>
</evidence>
<protein>
    <submittedName>
        <fullName evidence="2">Uncharacterized protein</fullName>
    </submittedName>
</protein>